<reference evidence="1" key="1">
    <citation type="journal article" date="2020" name="Cell">
        <title>Large-Scale Comparative Analyses of Tick Genomes Elucidate Their Genetic Diversity and Vector Capacities.</title>
        <authorList>
            <consortium name="Tick Genome and Microbiome Consortium (TIGMIC)"/>
            <person name="Jia N."/>
            <person name="Wang J."/>
            <person name="Shi W."/>
            <person name="Du L."/>
            <person name="Sun Y."/>
            <person name="Zhan W."/>
            <person name="Jiang J.F."/>
            <person name="Wang Q."/>
            <person name="Zhang B."/>
            <person name="Ji P."/>
            <person name="Bell-Sakyi L."/>
            <person name="Cui X.M."/>
            <person name="Yuan T.T."/>
            <person name="Jiang B.G."/>
            <person name="Yang W.F."/>
            <person name="Lam T.T."/>
            <person name="Chang Q.C."/>
            <person name="Ding S.J."/>
            <person name="Wang X.J."/>
            <person name="Zhu J.G."/>
            <person name="Ruan X.D."/>
            <person name="Zhao L."/>
            <person name="Wei J.T."/>
            <person name="Ye R.Z."/>
            <person name="Que T.C."/>
            <person name="Du C.H."/>
            <person name="Zhou Y.H."/>
            <person name="Cheng J.X."/>
            <person name="Dai P.F."/>
            <person name="Guo W.B."/>
            <person name="Han X.H."/>
            <person name="Huang E.J."/>
            <person name="Li L.F."/>
            <person name="Wei W."/>
            <person name="Gao Y.C."/>
            <person name="Liu J.Z."/>
            <person name="Shao H.Z."/>
            <person name="Wang X."/>
            <person name="Wang C.C."/>
            <person name="Yang T.C."/>
            <person name="Huo Q.B."/>
            <person name="Li W."/>
            <person name="Chen H.Y."/>
            <person name="Chen S.E."/>
            <person name="Zhou L.G."/>
            <person name="Ni X.B."/>
            <person name="Tian J.H."/>
            <person name="Sheng Y."/>
            <person name="Liu T."/>
            <person name="Pan Y.S."/>
            <person name="Xia L.Y."/>
            <person name="Li J."/>
            <person name="Zhao F."/>
            <person name="Cao W.C."/>
        </authorList>
    </citation>
    <scope>NUCLEOTIDE SEQUENCE</scope>
    <source>
        <strain evidence="1">Rsan-2018</strain>
    </source>
</reference>
<gene>
    <name evidence="1" type="ORF">HPB52_012064</name>
</gene>
<evidence type="ECO:0000313" key="2">
    <source>
        <dbReference type="Proteomes" id="UP000821837"/>
    </source>
</evidence>
<proteinExistence type="predicted"/>
<dbReference type="EMBL" id="JABSTV010001248">
    <property type="protein sequence ID" value="KAH7968867.1"/>
    <property type="molecule type" value="Genomic_DNA"/>
</dbReference>
<evidence type="ECO:0000313" key="1">
    <source>
        <dbReference type="EMBL" id="KAH7968867.1"/>
    </source>
</evidence>
<dbReference type="Proteomes" id="UP000821837">
    <property type="component" value="Unassembled WGS sequence"/>
</dbReference>
<dbReference type="VEuPathDB" id="VectorBase:RSAN_049005"/>
<name>A0A9D4T3I8_RHISA</name>
<reference evidence="1" key="2">
    <citation type="submission" date="2021-09" db="EMBL/GenBank/DDBJ databases">
        <authorList>
            <person name="Jia N."/>
            <person name="Wang J."/>
            <person name="Shi W."/>
            <person name="Du L."/>
            <person name="Sun Y."/>
            <person name="Zhan W."/>
            <person name="Jiang J."/>
            <person name="Wang Q."/>
            <person name="Zhang B."/>
            <person name="Ji P."/>
            <person name="Sakyi L.B."/>
            <person name="Cui X."/>
            <person name="Yuan T."/>
            <person name="Jiang B."/>
            <person name="Yang W."/>
            <person name="Lam T.T.-Y."/>
            <person name="Chang Q."/>
            <person name="Ding S."/>
            <person name="Wang X."/>
            <person name="Zhu J."/>
            <person name="Ruan X."/>
            <person name="Zhao L."/>
            <person name="Wei J."/>
            <person name="Que T."/>
            <person name="Du C."/>
            <person name="Cheng J."/>
            <person name="Dai P."/>
            <person name="Han X."/>
            <person name="Huang E."/>
            <person name="Gao Y."/>
            <person name="Liu J."/>
            <person name="Shao H."/>
            <person name="Ye R."/>
            <person name="Li L."/>
            <person name="Wei W."/>
            <person name="Wang X."/>
            <person name="Wang C."/>
            <person name="Huo Q."/>
            <person name="Li W."/>
            <person name="Guo W."/>
            <person name="Chen H."/>
            <person name="Chen S."/>
            <person name="Zhou L."/>
            <person name="Zhou L."/>
            <person name="Ni X."/>
            <person name="Tian J."/>
            <person name="Zhou Y."/>
            <person name="Sheng Y."/>
            <person name="Liu T."/>
            <person name="Pan Y."/>
            <person name="Xia L."/>
            <person name="Li J."/>
            <person name="Zhao F."/>
            <person name="Cao W."/>
        </authorList>
    </citation>
    <scope>NUCLEOTIDE SEQUENCE</scope>
    <source>
        <strain evidence="1">Rsan-2018</strain>
        <tissue evidence="1">Larvae</tissue>
    </source>
</reference>
<comment type="caution">
    <text evidence="1">The sequence shown here is derived from an EMBL/GenBank/DDBJ whole genome shotgun (WGS) entry which is preliminary data.</text>
</comment>
<keyword evidence="2" id="KW-1185">Reference proteome</keyword>
<organism evidence="1 2">
    <name type="scientific">Rhipicephalus sanguineus</name>
    <name type="common">Brown dog tick</name>
    <name type="synonym">Ixodes sanguineus</name>
    <dbReference type="NCBI Taxonomy" id="34632"/>
    <lineage>
        <taxon>Eukaryota</taxon>
        <taxon>Metazoa</taxon>
        <taxon>Ecdysozoa</taxon>
        <taxon>Arthropoda</taxon>
        <taxon>Chelicerata</taxon>
        <taxon>Arachnida</taxon>
        <taxon>Acari</taxon>
        <taxon>Parasitiformes</taxon>
        <taxon>Ixodida</taxon>
        <taxon>Ixodoidea</taxon>
        <taxon>Ixodidae</taxon>
        <taxon>Rhipicephalinae</taxon>
        <taxon>Rhipicephalus</taxon>
        <taxon>Rhipicephalus</taxon>
    </lineage>
</organism>
<protein>
    <submittedName>
        <fullName evidence="1">Uncharacterized protein</fullName>
    </submittedName>
</protein>
<dbReference type="AlphaFoldDB" id="A0A9D4T3I8"/>
<accession>A0A9D4T3I8</accession>
<sequence length="128" mass="14799">MVVNFDGEWKKEDLFSHLQSKNVFAEQDCASLSLQTSDLLDAEDDESIAAHISSMQKELRKGRPDYDYVRDSMLRTFAARREWIFKEIPSMEAITDKYPALMLASFAQNEFQSQTKVLLLEKLQDVLT</sequence>